<accession>A0A0K1ESC9</accession>
<proteinExistence type="predicted"/>
<dbReference type="Gene3D" id="3.40.50.410">
    <property type="entry name" value="von Willebrand factor, type A domain"/>
    <property type="match status" value="1"/>
</dbReference>
<evidence type="ECO:0000313" key="4">
    <source>
        <dbReference type="Proteomes" id="UP000067626"/>
    </source>
</evidence>
<dbReference type="PROSITE" id="PS50234">
    <property type="entry name" value="VWFA"/>
    <property type="match status" value="1"/>
</dbReference>
<evidence type="ECO:0000256" key="1">
    <source>
        <dbReference type="SAM" id="MobiDB-lite"/>
    </source>
</evidence>
<feature type="domain" description="VWFA" evidence="2">
    <location>
        <begin position="169"/>
        <end position="348"/>
    </location>
</feature>
<gene>
    <name evidence="3" type="ORF">CMC5_077550</name>
</gene>
<evidence type="ECO:0000313" key="3">
    <source>
        <dbReference type="EMBL" id="AKT43523.1"/>
    </source>
</evidence>
<organism evidence="3 4">
    <name type="scientific">Chondromyces crocatus</name>
    <dbReference type="NCBI Taxonomy" id="52"/>
    <lineage>
        <taxon>Bacteria</taxon>
        <taxon>Pseudomonadati</taxon>
        <taxon>Myxococcota</taxon>
        <taxon>Polyangia</taxon>
        <taxon>Polyangiales</taxon>
        <taxon>Polyangiaceae</taxon>
        <taxon>Chondromyces</taxon>
    </lineage>
</organism>
<dbReference type="STRING" id="52.CMC5_077550"/>
<dbReference type="OrthoDB" id="9781333at2"/>
<protein>
    <recommendedName>
        <fullName evidence="2">VWFA domain-containing protein</fullName>
    </recommendedName>
</protein>
<dbReference type="PANTHER" id="PTHR10579:SF43">
    <property type="entry name" value="ZINC FINGER (C3HC4-TYPE RING FINGER) FAMILY PROTEIN"/>
    <property type="match status" value="1"/>
</dbReference>
<dbReference type="EMBL" id="CP012159">
    <property type="protein sequence ID" value="AKT43523.1"/>
    <property type="molecule type" value="Genomic_DNA"/>
</dbReference>
<dbReference type="PROSITE" id="PS51257">
    <property type="entry name" value="PROKAR_LIPOPROTEIN"/>
    <property type="match status" value="1"/>
</dbReference>
<dbReference type="KEGG" id="ccro:CMC5_077550"/>
<keyword evidence="4" id="KW-1185">Reference proteome</keyword>
<evidence type="ECO:0000259" key="2">
    <source>
        <dbReference type="PROSITE" id="PS50234"/>
    </source>
</evidence>
<dbReference type="Proteomes" id="UP000067626">
    <property type="component" value="Chromosome"/>
</dbReference>
<dbReference type="InterPro" id="IPR036465">
    <property type="entry name" value="vWFA_dom_sf"/>
</dbReference>
<dbReference type="InterPro" id="IPR051266">
    <property type="entry name" value="CLCR"/>
</dbReference>
<sequence length="503" mass="54412">MRGGWSNRCVWTLRVAMAVSVGLTACGDPDEGDGAGSPDGNDGGTTYTTTDNAPGSRPLRLPDEQPAEAFICAGLDEESAPLLYLSSDDANSMGSPVLSRELIHLGAAPSSPLIRTYEFLNYYRVAYEAAPQGRLRVVPQMQEAEEPGLYHLQIGVRSQDPDPVRRPMTLTFVLDTSGSMRGSPMERQKAAIEALSASLTEGDIVNMVTWNSTNAVVLSGHMVNGPDDPGLQAAVNALSARGGTNLESGLAFGYQLALQHYGPDRLNRVILISDGGVNVGTTSAELIATHAKDGDQEGIYLVGIGTGPPSGYFNTPMNIVTDKGRGAYVYLDSVEEAWDVLRDRFDEVMDVAARSVQVELTLPWYFRIERFYGEEYSEDATEIEPQHLAPGVAMVFNQVVRACDPEVVDLQDPVRVTARWESPLTYEQRETTVEVSVGELLAADTTQLVKGRAIIAYAEALKEGNNWALKEAYAQVMAANPGGADPELSEIAQIIQIHPGYWP</sequence>
<feature type="compositionally biased region" description="Gly residues" evidence="1">
    <location>
        <begin position="34"/>
        <end position="43"/>
    </location>
</feature>
<dbReference type="SMART" id="SM00327">
    <property type="entry name" value="VWA"/>
    <property type="match status" value="1"/>
</dbReference>
<feature type="region of interest" description="Disordered" evidence="1">
    <location>
        <begin position="29"/>
        <end position="62"/>
    </location>
</feature>
<dbReference type="Pfam" id="PF13519">
    <property type="entry name" value="VWA_2"/>
    <property type="match status" value="1"/>
</dbReference>
<dbReference type="PANTHER" id="PTHR10579">
    <property type="entry name" value="CALCIUM-ACTIVATED CHLORIDE CHANNEL REGULATOR"/>
    <property type="match status" value="1"/>
</dbReference>
<dbReference type="SUPFAM" id="SSF53300">
    <property type="entry name" value="vWA-like"/>
    <property type="match status" value="1"/>
</dbReference>
<name>A0A0K1ESC9_CHOCO</name>
<dbReference type="InterPro" id="IPR002035">
    <property type="entry name" value="VWF_A"/>
</dbReference>
<reference evidence="3 4" key="1">
    <citation type="submission" date="2015-07" db="EMBL/GenBank/DDBJ databases">
        <title>Genome analysis of myxobacterium Chondromyces crocatus Cm c5 reveals a high potential for natural compound synthesis and the genetic basis for the loss of fruiting body formation.</title>
        <authorList>
            <person name="Zaburannyi N."/>
            <person name="Bunk B."/>
            <person name="Maier J."/>
            <person name="Overmann J."/>
            <person name="Mueller R."/>
        </authorList>
    </citation>
    <scope>NUCLEOTIDE SEQUENCE [LARGE SCALE GENOMIC DNA]</scope>
    <source>
        <strain evidence="3 4">Cm c5</strain>
    </source>
</reference>
<dbReference type="AlphaFoldDB" id="A0A0K1ESC9"/>